<dbReference type="PANTHER" id="PTHR31312:SF1">
    <property type="entry name" value="TRANSCRIPTION ACTIVATOR GLK1"/>
    <property type="match status" value="1"/>
</dbReference>
<sequence length="245" mass="28390">MKLKDVWKHVKWHNNKANEKSQHYKANQVYVMDNTSCSKKMQDKKGKSIANCSEMYQDQAVDSLIEKDEAKRSKRMRSTKEEAQVKRSGPSEKEEDHFLLSKISTERPEKKRRNLKWTSELEKKLDEVVRELGDKAGPKNVLESMCVQDLTKECLTYRLKKYRSQKRQAPVGQLVTSNEEHQSNVLNSSNFSADVNELFQGADIPQPPEVPSVDTLPSSNDYSLNECDDWINEFLELDDFELKLS</sequence>
<evidence type="ECO:0000313" key="7">
    <source>
        <dbReference type="EnsemblPlants" id="PGSC0003DMT400096678"/>
    </source>
</evidence>
<protein>
    <submittedName>
        <fullName evidence="7">Transcription factor</fullName>
    </submittedName>
</protein>
<keyword evidence="5" id="KW-0539">Nucleus</keyword>
<evidence type="ECO:0000256" key="6">
    <source>
        <dbReference type="SAM" id="MobiDB-lite"/>
    </source>
</evidence>
<dbReference type="SMR" id="M1DZ03"/>
<dbReference type="Gramene" id="PGSC0003DMT400096678">
    <property type="protein sequence ID" value="PGSC0003DMT400096678"/>
    <property type="gene ID" value="PGSC0003DMG400046249"/>
</dbReference>
<evidence type="ECO:0000256" key="4">
    <source>
        <dbReference type="ARBA" id="ARBA00023163"/>
    </source>
</evidence>
<feature type="compositionally biased region" description="Basic and acidic residues" evidence="6">
    <location>
        <begin position="78"/>
        <end position="109"/>
    </location>
</feature>
<keyword evidence="4" id="KW-0804">Transcription</keyword>
<dbReference type="AlphaFoldDB" id="M1DZ03"/>
<dbReference type="InterPro" id="IPR006447">
    <property type="entry name" value="Myb_dom_plants"/>
</dbReference>
<dbReference type="GO" id="GO:0045893">
    <property type="term" value="P:positive regulation of DNA-templated transcription"/>
    <property type="evidence" value="ECO:0007669"/>
    <property type="project" value="InterPro"/>
</dbReference>
<accession>M1DZ03</accession>
<comment type="subcellular location">
    <subcellularLocation>
        <location evidence="1">Nucleus</location>
    </subcellularLocation>
</comment>
<dbReference type="InParanoid" id="M1DZ03"/>
<dbReference type="NCBIfam" id="TIGR01557">
    <property type="entry name" value="myb_SHAQKYF"/>
    <property type="match status" value="1"/>
</dbReference>
<feature type="region of interest" description="Disordered" evidence="6">
    <location>
        <begin position="67"/>
        <end position="112"/>
    </location>
</feature>
<dbReference type="GO" id="GO:0003677">
    <property type="term" value="F:DNA binding"/>
    <property type="evidence" value="ECO:0007669"/>
    <property type="project" value="UniProtKB-KW"/>
</dbReference>
<reference evidence="8" key="1">
    <citation type="journal article" date="2011" name="Nature">
        <title>Genome sequence and analysis of the tuber crop potato.</title>
        <authorList>
            <consortium name="The Potato Genome Sequencing Consortium"/>
        </authorList>
    </citation>
    <scope>NUCLEOTIDE SEQUENCE [LARGE SCALE GENOMIC DNA]</scope>
    <source>
        <strain evidence="8">cv. DM1-3 516 R44</strain>
    </source>
</reference>
<reference evidence="7" key="2">
    <citation type="submission" date="2015-06" db="UniProtKB">
        <authorList>
            <consortium name="EnsemblPlants"/>
        </authorList>
    </citation>
    <scope>IDENTIFICATION</scope>
    <source>
        <strain evidence="7">DM1-3 516 R44</strain>
    </source>
</reference>
<evidence type="ECO:0000256" key="3">
    <source>
        <dbReference type="ARBA" id="ARBA00023125"/>
    </source>
</evidence>
<evidence type="ECO:0000256" key="2">
    <source>
        <dbReference type="ARBA" id="ARBA00023015"/>
    </source>
</evidence>
<keyword evidence="8" id="KW-1185">Reference proteome</keyword>
<keyword evidence="3" id="KW-0238">DNA-binding</keyword>
<dbReference type="OMA" id="IANCSEM"/>
<evidence type="ECO:0000313" key="8">
    <source>
        <dbReference type="Proteomes" id="UP000011115"/>
    </source>
</evidence>
<dbReference type="GO" id="GO:0003700">
    <property type="term" value="F:DNA-binding transcription factor activity"/>
    <property type="evidence" value="ECO:0007669"/>
    <property type="project" value="InterPro"/>
</dbReference>
<dbReference type="HOGENOM" id="CLU_1135171_0_0_1"/>
<dbReference type="PANTHER" id="PTHR31312">
    <property type="entry name" value="TRANSCRIPTION ACTIVATOR GLK1"/>
    <property type="match status" value="1"/>
</dbReference>
<dbReference type="eggNOG" id="KOG1601">
    <property type="taxonomic scope" value="Eukaryota"/>
</dbReference>
<organism evidence="7 8">
    <name type="scientific">Solanum tuberosum</name>
    <name type="common">Potato</name>
    <dbReference type="NCBI Taxonomy" id="4113"/>
    <lineage>
        <taxon>Eukaryota</taxon>
        <taxon>Viridiplantae</taxon>
        <taxon>Streptophyta</taxon>
        <taxon>Embryophyta</taxon>
        <taxon>Tracheophyta</taxon>
        <taxon>Spermatophyta</taxon>
        <taxon>Magnoliopsida</taxon>
        <taxon>eudicotyledons</taxon>
        <taxon>Gunneridae</taxon>
        <taxon>Pentapetalae</taxon>
        <taxon>asterids</taxon>
        <taxon>lamiids</taxon>
        <taxon>Solanales</taxon>
        <taxon>Solanaceae</taxon>
        <taxon>Solanoideae</taxon>
        <taxon>Solaneae</taxon>
        <taxon>Solanum</taxon>
    </lineage>
</organism>
<dbReference type="EnsemblPlants" id="PGSC0003DMT400096678">
    <property type="protein sequence ID" value="PGSC0003DMT400096678"/>
    <property type="gene ID" value="PGSC0003DMG400046249"/>
</dbReference>
<name>M1DZ03_SOLTU</name>
<proteinExistence type="predicted"/>
<keyword evidence="2" id="KW-0805">Transcription regulation</keyword>
<evidence type="ECO:0000256" key="5">
    <source>
        <dbReference type="ARBA" id="ARBA00023242"/>
    </source>
</evidence>
<dbReference type="PaxDb" id="4113-PGSC0003DMT400096678"/>
<dbReference type="Proteomes" id="UP000011115">
    <property type="component" value="Unassembled WGS sequence"/>
</dbReference>
<dbReference type="Gene3D" id="1.10.10.60">
    <property type="entry name" value="Homeodomain-like"/>
    <property type="match status" value="1"/>
</dbReference>
<dbReference type="GO" id="GO:0005634">
    <property type="term" value="C:nucleus"/>
    <property type="evidence" value="ECO:0007669"/>
    <property type="project" value="UniProtKB-SubCell"/>
</dbReference>
<evidence type="ECO:0000256" key="1">
    <source>
        <dbReference type="ARBA" id="ARBA00004123"/>
    </source>
</evidence>
<dbReference type="InterPro" id="IPR044825">
    <property type="entry name" value="GLK1/2-like"/>
</dbReference>